<sequence length="135" mass="15579">MPLDSNSSTLSNLATTSQTCIFRRPKIWFRRTRRRLPIVRLGGGGEAKQRRGLILVKTMLRRLKLKWLKLKYITMMKKLKEYYHGLIKDIIQGAGTLDAFQQRLLLETSFAVPVMGVSFNSFSTSNNNTDHNMVF</sequence>
<name>A0AAV3R813_LITER</name>
<evidence type="ECO:0000313" key="1">
    <source>
        <dbReference type="EMBL" id="GAA0171481.1"/>
    </source>
</evidence>
<keyword evidence="2" id="KW-1185">Reference proteome</keyword>
<protein>
    <submittedName>
        <fullName evidence="1">Uncharacterized protein</fullName>
    </submittedName>
</protein>
<gene>
    <name evidence="1" type="ORF">LIER_25501</name>
</gene>
<accession>A0AAV3R813</accession>
<dbReference type="EMBL" id="BAABME010007692">
    <property type="protein sequence ID" value="GAA0171481.1"/>
    <property type="molecule type" value="Genomic_DNA"/>
</dbReference>
<dbReference type="PANTHER" id="PTHR34788:SF4">
    <property type="entry name" value="F15I1.22"/>
    <property type="match status" value="1"/>
</dbReference>
<evidence type="ECO:0000313" key="2">
    <source>
        <dbReference type="Proteomes" id="UP001454036"/>
    </source>
</evidence>
<dbReference type="Proteomes" id="UP001454036">
    <property type="component" value="Unassembled WGS sequence"/>
</dbReference>
<dbReference type="AlphaFoldDB" id="A0AAV3R813"/>
<comment type="caution">
    <text evidence="1">The sequence shown here is derived from an EMBL/GenBank/DDBJ whole genome shotgun (WGS) entry which is preliminary data.</text>
</comment>
<reference evidence="1 2" key="1">
    <citation type="submission" date="2024-01" db="EMBL/GenBank/DDBJ databases">
        <title>The complete chloroplast genome sequence of Lithospermum erythrorhizon: insights into the phylogenetic relationship among Boraginaceae species and the maternal lineages of purple gromwells.</title>
        <authorList>
            <person name="Okada T."/>
            <person name="Watanabe K."/>
        </authorList>
    </citation>
    <scope>NUCLEOTIDE SEQUENCE [LARGE SCALE GENOMIC DNA]</scope>
</reference>
<organism evidence="1 2">
    <name type="scientific">Lithospermum erythrorhizon</name>
    <name type="common">Purple gromwell</name>
    <name type="synonym">Lithospermum officinale var. erythrorhizon</name>
    <dbReference type="NCBI Taxonomy" id="34254"/>
    <lineage>
        <taxon>Eukaryota</taxon>
        <taxon>Viridiplantae</taxon>
        <taxon>Streptophyta</taxon>
        <taxon>Embryophyta</taxon>
        <taxon>Tracheophyta</taxon>
        <taxon>Spermatophyta</taxon>
        <taxon>Magnoliopsida</taxon>
        <taxon>eudicotyledons</taxon>
        <taxon>Gunneridae</taxon>
        <taxon>Pentapetalae</taxon>
        <taxon>asterids</taxon>
        <taxon>lamiids</taxon>
        <taxon>Boraginales</taxon>
        <taxon>Boraginaceae</taxon>
        <taxon>Boraginoideae</taxon>
        <taxon>Lithospermeae</taxon>
        <taxon>Lithospermum</taxon>
    </lineage>
</organism>
<dbReference type="PANTHER" id="PTHR34788">
    <property type="entry name" value="F15I1.22"/>
    <property type="match status" value="1"/>
</dbReference>
<proteinExistence type="predicted"/>